<dbReference type="Proteomes" id="UP000178977">
    <property type="component" value="Unassembled WGS sequence"/>
</dbReference>
<protein>
    <recommendedName>
        <fullName evidence="3">Type II secretion system protein GspI C-terminal domain-containing protein</fullName>
    </recommendedName>
</protein>
<proteinExistence type="predicted"/>
<organism evidence="1 2">
    <name type="scientific">Candidatus Sungbacteria bacterium RIFCSPLOWO2_01_FULL_60_25</name>
    <dbReference type="NCBI Taxonomy" id="1802281"/>
    <lineage>
        <taxon>Bacteria</taxon>
        <taxon>Candidatus Sungiibacteriota</taxon>
    </lineage>
</organism>
<evidence type="ECO:0008006" key="3">
    <source>
        <dbReference type="Google" id="ProtNLM"/>
    </source>
</evidence>
<evidence type="ECO:0000313" key="2">
    <source>
        <dbReference type="Proteomes" id="UP000178977"/>
    </source>
</evidence>
<gene>
    <name evidence="1" type="ORF">A3A44_00130</name>
</gene>
<evidence type="ECO:0000313" key="1">
    <source>
        <dbReference type="EMBL" id="OHA08396.1"/>
    </source>
</evidence>
<reference evidence="1 2" key="1">
    <citation type="journal article" date="2016" name="Nat. Commun.">
        <title>Thousands of microbial genomes shed light on interconnected biogeochemical processes in an aquifer system.</title>
        <authorList>
            <person name="Anantharaman K."/>
            <person name="Brown C.T."/>
            <person name="Hug L.A."/>
            <person name="Sharon I."/>
            <person name="Castelle C.J."/>
            <person name="Probst A.J."/>
            <person name="Thomas B.C."/>
            <person name="Singh A."/>
            <person name="Wilkins M.J."/>
            <person name="Karaoz U."/>
            <person name="Brodie E.L."/>
            <person name="Williams K.H."/>
            <person name="Hubbard S.S."/>
            <person name="Banfield J.F."/>
        </authorList>
    </citation>
    <scope>NUCLEOTIDE SEQUENCE [LARGE SCALE GENOMIC DNA]</scope>
</reference>
<accession>A0A1G2L9U3</accession>
<dbReference type="AlphaFoldDB" id="A0A1G2L9U3"/>
<sequence>MRRGYSLMEIVVAVGLVMAFVSSIVAASHFELKAVNESARKGKAAFLLEEGLEAVRILRDRGWSNNIGPLVSGSTYYPVFSINWKVVATDPGLIDGLFTRTVVFDDVWRRNSDSDIVDVSSGDAKTLDPNTKQVTVTVSWPGPGGAAREESIATYLTNIFQN</sequence>
<comment type="caution">
    <text evidence="1">The sequence shown here is derived from an EMBL/GenBank/DDBJ whole genome shotgun (WGS) entry which is preliminary data.</text>
</comment>
<dbReference type="EMBL" id="MHQT01000041">
    <property type="protein sequence ID" value="OHA08396.1"/>
    <property type="molecule type" value="Genomic_DNA"/>
</dbReference>
<dbReference type="STRING" id="1802281.A3A44_00130"/>
<name>A0A1G2L9U3_9BACT</name>